<keyword evidence="2" id="KW-0963">Cytoplasm</keyword>
<evidence type="ECO:0000256" key="1">
    <source>
        <dbReference type="ARBA" id="ARBA00004496"/>
    </source>
</evidence>
<evidence type="ECO:0000313" key="11">
    <source>
        <dbReference type="EMBL" id="SHN34682.1"/>
    </source>
</evidence>
<dbReference type="InterPro" id="IPR001789">
    <property type="entry name" value="Sig_transdc_resp-reg_receiver"/>
</dbReference>
<dbReference type="PROSITE" id="PS01124">
    <property type="entry name" value="HTH_ARAC_FAMILY_2"/>
    <property type="match status" value="1"/>
</dbReference>
<keyword evidence="6" id="KW-0238">DNA-binding</keyword>
<evidence type="ECO:0000256" key="2">
    <source>
        <dbReference type="ARBA" id="ARBA00022490"/>
    </source>
</evidence>
<dbReference type="GO" id="GO:0003700">
    <property type="term" value="F:DNA-binding transcription factor activity"/>
    <property type="evidence" value="ECO:0007669"/>
    <property type="project" value="InterPro"/>
</dbReference>
<evidence type="ECO:0000313" key="12">
    <source>
        <dbReference type="Proteomes" id="UP000184184"/>
    </source>
</evidence>
<dbReference type="Gene3D" id="1.10.10.60">
    <property type="entry name" value="Homeodomain-like"/>
    <property type="match status" value="2"/>
</dbReference>
<dbReference type="GO" id="GO:0000160">
    <property type="term" value="P:phosphorelay signal transduction system"/>
    <property type="evidence" value="ECO:0007669"/>
    <property type="project" value="UniProtKB-KW"/>
</dbReference>
<evidence type="ECO:0000256" key="5">
    <source>
        <dbReference type="ARBA" id="ARBA00023015"/>
    </source>
</evidence>
<dbReference type="Proteomes" id="UP000184184">
    <property type="component" value="Unassembled WGS sequence"/>
</dbReference>
<dbReference type="SMART" id="SM00448">
    <property type="entry name" value="REC"/>
    <property type="match status" value="1"/>
</dbReference>
<dbReference type="SUPFAM" id="SSF46689">
    <property type="entry name" value="Homeodomain-like"/>
    <property type="match status" value="2"/>
</dbReference>
<dbReference type="PANTHER" id="PTHR42713">
    <property type="entry name" value="HISTIDINE KINASE-RELATED"/>
    <property type="match status" value="1"/>
</dbReference>
<reference evidence="11 12" key="1">
    <citation type="submission" date="2016-11" db="EMBL/GenBank/DDBJ databases">
        <authorList>
            <person name="Jaros S."/>
            <person name="Januszkiewicz K."/>
            <person name="Wedrychowicz H."/>
        </authorList>
    </citation>
    <scope>NUCLEOTIDE SEQUENCE [LARGE SCALE GENOMIC DNA]</scope>
    <source>
        <strain evidence="11 12">CGMCC 1.10681</strain>
    </source>
</reference>
<dbReference type="SMART" id="SM00342">
    <property type="entry name" value="HTH_ARAC"/>
    <property type="match status" value="1"/>
</dbReference>
<dbReference type="CDD" id="cd17536">
    <property type="entry name" value="REC_YesN-like"/>
    <property type="match status" value="1"/>
</dbReference>
<dbReference type="PROSITE" id="PS50110">
    <property type="entry name" value="RESPONSE_REGULATORY"/>
    <property type="match status" value="1"/>
</dbReference>
<keyword evidence="5" id="KW-0805">Transcription regulation</keyword>
<evidence type="ECO:0000256" key="8">
    <source>
        <dbReference type="PROSITE-ProRule" id="PRU00169"/>
    </source>
</evidence>
<keyword evidence="3 8" id="KW-0597">Phosphoprotein</keyword>
<dbReference type="GO" id="GO:0043565">
    <property type="term" value="F:sequence-specific DNA binding"/>
    <property type="evidence" value="ECO:0007669"/>
    <property type="project" value="InterPro"/>
</dbReference>
<dbReference type="InterPro" id="IPR018062">
    <property type="entry name" value="HTH_AraC-typ_CS"/>
</dbReference>
<dbReference type="STRING" id="1027249.SAMN05216179_3528"/>
<evidence type="ECO:0000256" key="3">
    <source>
        <dbReference type="ARBA" id="ARBA00022553"/>
    </source>
</evidence>
<dbReference type="InterPro" id="IPR051552">
    <property type="entry name" value="HptR"/>
</dbReference>
<name>A0A1M7QSN5_9BACI</name>
<sequence>MKVLIVDDEVIIREGICNVVPWRDYGFEILNPASSAEEAMDVIDNIMPDIILTDIQMNGKNGLELASYIYEKKLPIEVIVLTGYDEFSYAQEALRQGVSDYLLKTSLPEDILKAVEKSREKVLYAKDQFQINQNEKQRIITHSMTNFIKGIGTEEAMDSIKELIPELKDSMIQILVLDTQLKSVHLAEHEQLWNKYLYGKWVSLNEKTVIIVKRDPCLDDDYLLQMASSKVYQSLCEPLFVGTIVSHLTDLSLSYEKAVSLILYKWLLTDCKMIGENHIKHRIGLSNSEFLKEYEEKLFSYLNKNNAKGLRNWLVQVIERQVTHPQATPESIHLNVQSLFIHMIHFVNKVALSVGKKTMNYHSFPTISNWLPTPKESVIPAFMEVMGDYQRIVDREVNFVHIAIHYMENNLGKTLTLLEVAEHVHVHPNYLSEMLRKETGKSYVEFLTALRIEKAKQLLRYTPAKVKDISSEVGYSDWKYFTSQFKKYIRLTPTQYRDRQEEDA</sequence>
<keyword evidence="12" id="KW-1185">Reference proteome</keyword>
<dbReference type="PRINTS" id="PR00032">
    <property type="entry name" value="HTHARAC"/>
</dbReference>
<feature type="domain" description="Response regulatory" evidence="10">
    <location>
        <begin position="2"/>
        <end position="119"/>
    </location>
</feature>
<dbReference type="Pfam" id="PF00072">
    <property type="entry name" value="Response_reg"/>
    <property type="match status" value="1"/>
</dbReference>
<protein>
    <submittedName>
        <fullName evidence="11">Two-component system, response regulator YesN</fullName>
    </submittedName>
</protein>
<dbReference type="InterPro" id="IPR020449">
    <property type="entry name" value="Tscrpt_reg_AraC-type_HTH"/>
</dbReference>
<evidence type="ECO:0000259" key="9">
    <source>
        <dbReference type="PROSITE" id="PS01124"/>
    </source>
</evidence>
<dbReference type="InterPro" id="IPR011006">
    <property type="entry name" value="CheY-like_superfamily"/>
</dbReference>
<feature type="domain" description="HTH araC/xylS-type" evidence="9">
    <location>
        <begin position="401"/>
        <end position="499"/>
    </location>
</feature>
<dbReference type="InterPro" id="IPR009057">
    <property type="entry name" value="Homeodomain-like_sf"/>
</dbReference>
<dbReference type="GO" id="GO:0005737">
    <property type="term" value="C:cytoplasm"/>
    <property type="evidence" value="ECO:0007669"/>
    <property type="project" value="UniProtKB-SubCell"/>
</dbReference>
<evidence type="ECO:0000259" key="10">
    <source>
        <dbReference type="PROSITE" id="PS50110"/>
    </source>
</evidence>
<dbReference type="PROSITE" id="PS00041">
    <property type="entry name" value="HTH_ARAC_FAMILY_1"/>
    <property type="match status" value="1"/>
</dbReference>
<dbReference type="PANTHER" id="PTHR42713:SF3">
    <property type="entry name" value="TRANSCRIPTIONAL REGULATORY PROTEIN HPTR"/>
    <property type="match status" value="1"/>
</dbReference>
<gene>
    <name evidence="11" type="ORF">SAMN05216179_3528</name>
</gene>
<keyword evidence="7" id="KW-0804">Transcription</keyword>
<evidence type="ECO:0000256" key="4">
    <source>
        <dbReference type="ARBA" id="ARBA00023012"/>
    </source>
</evidence>
<dbReference type="Pfam" id="PF12833">
    <property type="entry name" value="HTH_18"/>
    <property type="match status" value="1"/>
</dbReference>
<feature type="modified residue" description="4-aspartylphosphate" evidence="8">
    <location>
        <position position="54"/>
    </location>
</feature>
<keyword evidence="4" id="KW-0902">Two-component regulatory system</keyword>
<dbReference type="InterPro" id="IPR018060">
    <property type="entry name" value="HTH_AraC"/>
</dbReference>
<dbReference type="Gene3D" id="3.40.50.2300">
    <property type="match status" value="1"/>
</dbReference>
<organism evidence="11 12">
    <name type="scientific">Gracilibacillus kekensis</name>
    <dbReference type="NCBI Taxonomy" id="1027249"/>
    <lineage>
        <taxon>Bacteria</taxon>
        <taxon>Bacillati</taxon>
        <taxon>Bacillota</taxon>
        <taxon>Bacilli</taxon>
        <taxon>Bacillales</taxon>
        <taxon>Bacillaceae</taxon>
        <taxon>Gracilibacillus</taxon>
    </lineage>
</organism>
<comment type="subcellular location">
    <subcellularLocation>
        <location evidence="1">Cytoplasm</location>
    </subcellularLocation>
</comment>
<dbReference type="SUPFAM" id="SSF52172">
    <property type="entry name" value="CheY-like"/>
    <property type="match status" value="1"/>
</dbReference>
<proteinExistence type="predicted"/>
<accession>A0A1M7QSN5</accession>
<evidence type="ECO:0000256" key="7">
    <source>
        <dbReference type="ARBA" id="ARBA00023163"/>
    </source>
</evidence>
<dbReference type="RefSeq" id="WP_073203132.1">
    <property type="nucleotide sequence ID" value="NZ_FRCZ01000009.1"/>
</dbReference>
<dbReference type="EMBL" id="FRCZ01000009">
    <property type="protein sequence ID" value="SHN34682.1"/>
    <property type="molecule type" value="Genomic_DNA"/>
</dbReference>
<dbReference type="OrthoDB" id="342399at2"/>
<evidence type="ECO:0000256" key="6">
    <source>
        <dbReference type="ARBA" id="ARBA00023125"/>
    </source>
</evidence>
<dbReference type="AlphaFoldDB" id="A0A1M7QSN5"/>